<sequence length="112" mass="12997">MKRKIVFEVIIDNDSAKCMAEYHPRGYMRAKHDHLDIGPECKVLNTLFVLAKNRGVSLKCLNRNGCLSIIVPEINYEALICIQNYRVKCRNRIYLMITRRGNLYIPVTLIKA</sequence>
<dbReference type="HOGENOM" id="CLU_2140311_0_0_2"/>
<dbReference type="EMBL" id="CP002051">
    <property type="protein sequence ID" value="ADI31560.1"/>
    <property type="molecule type" value="Genomic_DNA"/>
</dbReference>
<gene>
    <name evidence="1" type="ordered locus">Shell_0429</name>
</gene>
<name>D7DBL3_STAHD</name>
<evidence type="ECO:0000313" key="2">
    <source>
        <dbReference type="Proteomes" id="UP000002573"/>
    </source>
</evidence>
<reference evidence="2" key="1">
    <citation type="submission" date="2010-05" db="EMBL/GenBank/DDBJ databases">
        <title>Complete sequence of Staphylothermus hellenicus DSM 12710.</title>
        <authorList>
            <consortium name="US DOE Joint Genome Institute"/>
            <person name="Lucas S."/>
            <person name="Copeland A."/>
            <person name="Lapidus A."/>
            <person name="Cheng J.-F."/>
            <person name="Bruce D."/>
            <person name="Goodwin L."/>
            <person name="Pitluck S."/>
            <person name="Davenport K."/>
            <person name="Detter J.C."/>
            <person name="Han C."/>
            <person name="Tapia R."/>
            <person name="Larimer F."/>
            <person name="Land M."/>
            <person name="Hauser L."/>
            <person name="Kyrpides N."/>
            <person name="Mikhailova N."/>
            <person name="Anderson I.J."/>
            <person name="Woyke T."/>
        </authorList>
    </citation>
    <scope>NUCLEOTIDE SEQUENCE [LARGE SCALE GENOMIC DNA]</scope>
    <source>
        <strain evidence="2">DSM 12710 / JCM 10830 / BK20S6-10-b1 / P8</strain>
    </source>
</reference>
<dbReference type="OrthoDB" id="373529at2157"/>
<dbReference type="AlphaFoldDB" id="D7DBL3"/>
<dbReference type="Proteomes" id="UP000002573">
    <property type="component" value="Chromosome"/>
</dbReference>
<dbReference type="KEGG" id="shc:Shell_0429"/>
<proteinExistence type="predicted"/>
<evidence type="ECO:0000313" key="1">
    <source>
        <dbReference type="EMBL" id="ADI31560.1"/>
    </source>
</evidence>
<protein>
    <submittedName>
        <fullName evidence="1">Uncharacterized protein</fullName>
    </submittedName>
</protein>
<keyword evidence="2" id="KW-1185">Reference proteome</keyword>
<dbReference type="STRING" id="591019.Shell_0429"/>
<accession>D7DBL3</accession>
<dbReference type="RefSeq" id="WP_013142758.1">
    <property type="nucleotide sequence ID" value="NC_014205.1"/>
</dbReference>
<organism evidence="1 2">
    <name type="scientific">Staphylothermus hellenicus (strain DSM 12710 / JCM 10830 / BK20S6-10-b1 / P8)</name>
    <dbReference type="NCBI Taxonomy" id="591019"/>
    <lineage>
        <taxon>Archaea</taxon>
        <taxon>Thermoproteota</taxon>
        <taxon>Thermoprotei</taxon>
        <taxon>Desulfurococcales</taxon>
        <taxon>Desulfurococcaceae</taxon>
        <taxon>Staphylothermus</taxon>
    </lineage>
</organism>
<dbReference type="eggNOG" id="arCOG04326">
    <property type="taxonomic scope" value="Archaea"/>
</dbReference>
<reference evidence="1 2" key="2">
    <citation type="journal article" date="2011" name="Stand. Genomic Sci.">
        <title>Complete genome sequence of Staphylothermus hellenicus P8.</title>
        <authorList>
            <person name="Anderson I."/>
            <person name="Wirth R."/>
            <person name="Lucas S."/>
            <person name="Copeland A."/>
            <person name="Lapidus A."/>
            <person name="Cheng J.F."/>
            <person name="Goodwin L."/>
            <person name="Pitluck S."/>
            <person name="Davenport K."/>
            <person name="Detter J.C."/>
            <person name="Han C."/>
            <person name="Tapia R."/>
            <person name="Land M."/>
            <person name="Hauser L."/>
            <person name="Pati A."/>
            <person name="Mikhailova N."/>
            <person name="Woyke T."/>
            <person name="Klenk H.P."/>
            <person name="Kyrpides N."/>
            <person name="Ivanova N."/>
        </authorList>
    </citation>
    <scope>NUCLEOTIDE SEQUENCE [LARGE SCALE GENOMIC DNA]</scope>
    <source>
        <strain evidence="2">DSM 12710 / JCM 10830 / BK20S6-10-b1 / P8</strain>
    </source>
</reference>
<dbReference type="GeneID" id="9233718"/>